<reference evidence="2 3" key="1">
    <citation type="submission" date="2016-11" db="EMBL/GenBank/DDBJ databases">
        <title>The macronuclear genome of Stentor coeruleus: a giant cell with tiny introns.</title>
        <authorList>
            <person name="Slabodnick M."/>
            <person name="Ruby J.G."/>
            <person name="Reiff S.B."/>
            <person name="Swart E.C."/>
            <person name="Gosai S."/>
            <person name="Prabakaran S."/>
            <person name="Witkowska E."/>
            <person name="Larue G.E."/>
            <person name="Fisher S."/>
            <person name="Freeman R.M."/>
            <person name="Gunawardena J."/>
            <person name="Chu W."/>
            <person name="Stover N.A."/>
            <person name="Gregory B.D."/>
            <person name="Nowacki M."/>
            <person name="Derisi J."/>
            <person name="Roy S.W."/>
            <person name="Marshall W.F."/>
            <person name="Sood P."/>
        </authorList>
    </citation>
    <scope>NUCLEOTIDE SEQUENCE [LARGE SCALE GENOMIC DNA]</scope>
    <source>
        <strain evidence="2">WM001</strain>
    </source>
</reference>
<dbReference type="PROSITE" id="PS50297">
    <property type="entry name" value="ANK_REP_REGION"/>
    <property type="match status" value="1"/>
</dbReference>
<evidence type="ECO:0000256" key="1">
    <source>
        <dbReference type="PROSITE-ProRule" id="PRU00023"/>
    </source>
</evidence>
<dbReference type="Pfam" id="PF12796">
    <property type="entry name" value="Ank_2"/>
    <property type="match status" value="1"/>
</dbReference>
<evidence type="ECO:0000313" key="2">
    <source>
        <dbReference type="EMBL" id="OMJ77644.1"/>
    </source>
</evidence>
<name>A0A1R2BLP0_9CILI</name>
<accession>A0A1R2BLP0</accession>
<sequence length="233" mass="26929">MKLKSHRTKSVEEIPEIILSASPDIPDKQKNHWKKLRSILHVSSKLKVHEAQEVEDVNNLINTLERIPTNKSYRIKKRAEQNSSPFAMAVADHRRDQLFFQVIEKGDPEEIKILEELIDTDPKKYMRNAKDPNSIINCKNRDGYTPIYLSCRNGILEYVDFFLKQGADQSIKCGEAKESCLEAAARWGYAPIVKLLMKNKCSIEDIRKAKKVTKSRNIMNILNESRVKGRCCW</sequence>
<keyword evidence="3" id="KW-1185">Reference proteome</keyword>
<dbReference type="AlphaFoldDB" id="A0A1R2BLP0"/>
<dbReference type="PROSITE" id="PS50088">
    <property type="entry name" value="ANK_REPEAT"/>
    <property type="match status" value="1"/>
</dbReference>
<evidence type="ECO:0000313" key="3">
    <source>
        <dbReference type="Proteomes" id="UP000187209"/>
    </source>
</evidence>
<dbReference type="Proteomes" id="UP000187209">
    <property type="component" value="Unassembled WGS sequence"/>
</dbReference>
<dbReference type="SUPFAM" id="SSF48403">
    <property type="entry name" value="Ankyrin repeat"/>
    <property type="match status" value="1"/>
</dbReference>
<dbReference type="Gene3D" id="1.25.40.20">
    <property type="entry name" value="Ankyrin repeat-containing domain"/>
    <property type="match status" value="1"/>
</dbReference>
<dbReference type="EMBL" id="MPUH01000564">
    <property type="protein sequence ID" value="OMJ77644.1"/>
    <property type="molecule type" value="Genomic_DNA"/>
</dbReference>
<dbReference type="InterPro" id="IPR002110">
    <property type="entry name" value="Ankyrin_rpt"/>
</dbReference>
<keyword evidence="1" id="KW-0040">ANK repeat</keyword>
<comment type="caution">
    <text evidence="2">The sequence shown here is derived from an EMBL/GenBank/DDBJ whole genome shotgun (WGS) entry which is preliminary data.</text>
</comment>
<feature type="repeat" description="ANK" evidence="1">
    <location>
        <begin position="142"/>
        <end position="174"/>
    </location>
</feature>
<organism evidence="2 3">
    <name type="scientific">Stentor coeruleus</name>
    <dbReference type="NCBI Taxonomy" id="5963"/>
    <lineage>
        <taxon>Eukaryota</taxon>
        <taxon>Sar</taxon>
        <taxon>Alveolata</taxon>
        <taxon>Ciliophora</taxon>
        <taxon>Postciliodesmatophora</taxon>
        <taxon>Heterotrichea</taxon>
        <taxon>Heterotrichida</taxon>
        <taxon>Stentoridae</taxon>
        <taxon>Stentor</taxon>
    </lineage>
</organism>
<dbReference type="InterPro" id="IPR036770">
    <property type="entry name" value="Ankyrin_rpt-contain_sf"/>
</dbReference>
<gene>
    <name evidence="2" type="ORF">SteCoe_22725</name>
</gene>
<dbReference type="SMART" id="SM00248">
    <property type="entry name" value="ANK"/>
    <property type="match status" value="2"/>
</dbReference>
<dbReference type="OrthoDB" id="406883at2759"/>
<protein>
    <submittedName>
        <fullName evidence="2">Uncharacterized protein</fullName>
    </submittedName>
</protein>
<proteinExistence type="predicted"/>